<sequence>MAHDFCFMHLINLNPVIFPMIAPAAFHKLHSAMLVLQHKNYIVPILFLSHTVEVQMYYSDWIELCFDLTCAAVLTEIPSKPLSGEQVTASVMNQELNKGDWLLSEQKKKFLFSMAH</sequence>
<dbReference type="Proteomes" id="UP000827986">
    <property type="component" value="Unassembled WGS sequence"/>
</dbReference>
<accession>A0A9D3X2G6</accession>
<organism evidence="1 2">
    <name type="scientific">Mauremys mutica</name>
    <name type="common">yellowpond turtle</name>
    <dbReference type="NCBI Taxonomy" id="74926"/>
    <lineage>
        <taxon>Eukaryota</taxon>
        <taxon>Metazoa</taxon>
        <taxon>Chordata</taxon>
        <taxon>Craniata</taxon>
        <taxon>Vertebrata</taxon>
        <taxon>Euteleostomi</taxon>
        <taxon>Archelosauria</taxon>
        <taxon>Testudinata</taxon>
        <taxon>Testudines</taxon>
        <taxon>Cryptodira</taxon>
        <taxon>Durocryptodira</taxon>
        <taxon>Testudinoidea</taxon>
        <taxon>Geoemydidae</taxon>
        <taxon>Geoemydinae</taxon>
        <taxon>Mauremys</taxon>
    </lineage>
</organism>
<name>A0A9D3X2G6_9SAUR</name>
<dbReference type="AlphaFoldDB" id="A0A9D3X2G6"/>
<proteinExistence type="predicted"/>
<gene>
    <name evidence="1" type="ORF">KIL84_007316</name>
</gene>
<protein>
    <submittedName>
        <fullName evidence="1">Uncharacterized protein</fullName>
    </submittedName>
</protein>
<reference evidence="1" key="1">
    <citation type="submission" date="2021-09" db="EMBL/GenBank/DDBJ databases">
        <title>The genome of Mauremys mutica provides insights into the evolution of semi-aquatic lifestyle.</title>
        <authorList>
            <person name="Gong S."/>
            <person name="Gao Y."/>
        </authorList>
    </citation>
    <scope>NUCLEOTIDE SEQUENCE</scope>
    <source>
        <strain evidence="1">MM-2020</strain>
        <tissue evidence="1">Muscle</tissue>
    </source>
</reference>
<keyword evidence="2" id="KW-1185">Reference proteome</keyword>
<evidence type="ECO:0000313" key="2">
    <source>
        <dbReference type="Proteomes" id="UP000827986"/>
    </source>
</evidence>
<dbReference type="EMBL" id="JAHDVG010000483">
    <property type="protein sequence ID" value="KAH1171698.1"/>
    <property type="molecule type" value="Genomic_DNA"/>
</dbReference>
<comment type="caution">
    <text evidence="1">The sequence shown here is derived from an EMBL/GenBank/DDBJ whole genome shotgun (WGS) entry which is preliminary data.</text>
</comment>
<evidence type="ECO:0000313" key="1">
    <source>
        <dbReference type="EMBL" id="KAH1171698.1"/>
    </source>
</evidence>